<dbReference type="InterPro" id="IPR020802">
    <property type="entry name" value="TesA-like"/>
</dbReference>
<dbReference type="Gene3D" id="3.30.559.30">
    <property type="entry name" value="Nonribosomal peptide synthetase, condensation domain"/>
    <property type="match status" value="2"/>
</dbReference>
<dbReference type="GO" id="GO:0003824">
    <property type="term" value="F:catalytic activity"/>
    <property type="evidence" value="ECO:0007669"/>
    <property type="project" value="InterPro"/>
</dbReference>
<sequence length="2384" mass="270208">MNQALNNEFTSDISQPARFELASTQLGIFLADHLSSIEDLYTIAHCLELPKSIDISMLKQAIQMGLNEADTVIASYSSDPAQPFIELNNQVQIRIEEFDFCHLTPQKAQQRLWDWMPSDRQCAKSLKAGESQLLRQVLFTTHDKVYWYQRYHHIMLDGFSMINLTKRIVELYQQLQAGKDLSSSPFIDVNDVILERQAYENSHQFKIDQAFWKAYFEDLPSPISLSTHHLASKTTAQFVKHQLRFSTGILEQIQTLAAQSKLALNDMMMSLSLHYIYKMTDKAELVNGIPFMRRLGSKAIRSTLPTVNVLPVKFNVAEKDSWVSLAQHVQKQLQQVRPHQKYDAEQILRDLNSIDIHERMYGPILNYKAFDQDLVLDGEKVKTHHISTGPIDDFEFSFIVQDHELIIELRADAQRYTQDELLMHGQRITLLLEQTLLQPEHPCSNFNITTPQELSALTKSGIGPRVNHPEQYNNVLDIFYEQVQNYPERIAIISGERPHLQQLSFSELAIQVNQLTRFLQENGAKKHTVIAGAIPRSIDSVVVMLSVLNSGASFLPLDLDYPIDRMQMMCEDANPLFVLTTQALSTQLPQNIQQVHLDHIDVQKQIQQQETSDIPTQSRNFDFQDVAYVIFTSGSTGRPKGVMNTHGSLLNLILSHKPTIYWPVLNAVEQRFPDRPLRAAHTHSFSFDSSWLQVFWMLWGQELHIFDENMRRDAFGLVQEIQQRQIDTLDLPPSFCAQMITNGLFADGKHHPSLILIGGEAAPLALWRQLNAQPELFAHNLYGPTEYTVDTFRAELKHTSRPVIGNPIGNTQAYVLDRHLQRCATGVIGELYISGFGIANGYLGRADLSAARFVANPFEHGQRMYRTGDLVRWNTAGKLEFMGRCDDQIKIRGYRVEIGEVENALSVLPNIESVVVIAEPINNSHRLLGYCVVKDIELDEKISEQLSQQYFSQLRQNLPEYMVPSALTVMAEFPRNVSGKVDKKALPRPKVRSHSRMAETPEQKLLCQIVASVLKLDTIGIDDDFFMTGGDSISAIMVCTQLRQHGYSLRPSDVFQFKTVAALVPHLTRLDEQQAAVSKPLFSVELEKRVQEKYGKNSTILPLLPLQKGMLFLSQVENKSNYNAFTRLSLNGDIDPVRLQQALITVLKRHPQLGGHFDSELAEEPVFIYSLHPTQAWPVQFCSVTPDLLEQTIQEVLQQPIHLDQSYGLIRATLIQHAPEQSELLIMVHHLLTDGWSTPLFLQDFIKAYQQTNQQLPVLKHSYETVIKALSGRDHEASKVIWQRDLADLQPLILFNQPQQAVQETSYRLSAELGAKLQHKLRQQGITLNVFMQMIWAMTLNIYAHREDIVFGTPVSGRSAPINGLEQQIGLFLNTIPVRVQLNMQQTLWEQLAQLQQLHVEHLEHDGLGLGAIQQLMAQGNLFDSLLVVENYPDNQYLQQKLGDAAISKLTNRGYSHYPLALLVIPDHQIELLLEQRGVIDQPEHFLQRMVQFIEIALNEPETALGHYRLQLAEERELIQKTNQTQYYVRPTTLQQLLREQARITPEQTALCDETHQLSFREVRLQVCALAQQLQLAGVQAGDIVAVALPRSVKLSIAILAVIEAGAAYLPIDLQHPSERIKFMLQDAKSKLLIGEQKDLTAIAHPSIAIFAFDQLFDETKVDLSSYKTTVITPQHPAYLIYTSGTTGQPKGVMVSHQAIVNRILWMQSEYPLSAADTILQKTPCTFDVSVWEFFWSYLVGARLAMAPVDAHRDPLALLNLIQKYQVTTLHFVPSMLAVFENAATEILSLAQRQSLPILRVFCSGEALPTALAKSFTEHFSCELHNLYGPTEAAVDVSYMDATQVLNPEESSVAIGYPVWNTQLYILDQYLRPVPVGVDGELYLAGHQLAMGYLHRADLTATRFVANPFTAGQRMYRTGDIARWHADGSIQYMGRADDQLKIRGQRIELGEIEQQLRLASGLDDVIVHPIVSEQNKADVQLVAYLQTTAPVDIEKLKKQLAKQLPAYMVPTHYVLVEKFPLSHNGKLDRKALPQPQLDTSNTEKQYATTAFEHELTRIFQQVLNTDQAIGVNEDFFAIGGHSILVMKLAIEIRKVFKRTIPIGQLMSHVTIQRLAALLLTQERLEEVEQTGMQPILPIRSGSGHPLFCFFPGSGSAWQYTVLNRYLHSDLPIIGLQSPRPDGLLANSTDMDELVEKQLEIIRKQQPTGPYTLLGYSLGGTVAYAVAAKLTEQGEKVDFLGLLDTYPAEIHQWLDLSVEEMNAEAEQEQLQFFNDILADADTALNEETRRLQEDIFANYRDAVRLLKPYKMPRFNGELHLVVAEKDLLPYIQPEQQWSPLVKKLNIVRLSDADHTDLLSPQQLETLGPILNRMICQARDLEEQMP</sequence>
<evidence type="ECO:0000256" key="2">
    <source>
        <dbReference type="ARBA" id="ARBA00022450"/>
    </source>
</evidence>
<organism evidence="5 6">
    <name type="scientific">Acinetobacter oleivorans</name>
    <dbReference type="NCBI Taxonomy" id="1148157"/>
    <lineage>
        <taxon>Bacteria</taxon>
        <taxon>Pseudomonadati</taxon>
        <taxon>Pseudomonadota</taxon>
        <taxon>Gammaproteobacteria</taxon>
        <taxon>Moraxellales</taxon>
        <taxon>Moraxellaceae</taxon>
        <taxon>Acinetobacter</taxon>
    </lineage>
</organism>
<dbReference type="Pfam" id="PF00550">
    <property type="entry name" value="PP-binding"/>
    <property type="match status" value="2"/>
</dbReference>
<dbReference type="PANTHER" id="PTHR45527">
    <property type="entry name" value="NONRIBOSOMAL PEPTIDE SYNTHETASE"/>
    <property type="match status" value="1"/>
</dbReference>
<dbReference type="InterPro" id="IPR042099">
    <property type="entry name" value="ANL_N_sf"/>
</dbReference>
<dbReference type="FunFam" id="3.30.300.30:FF:000010">
    <property type="entry name" value="Enterobactin synthetase component F"/>
    <property type="match status" value="1"/>
</dbReference>
<dbReference type="Pfam" id="PF13193">
    <property type="entry name" value="AMP-binding_C"/>
    <property type="match status" value="1"/>
</dbReference>
<dbReference type="InterPro" id="IPR020845">
    <property type="entry name" value="AMP-binding_CS"/>
</dbReference>
<dbReference type="InterPro" id="IPR010071">
    <property type="entry name" value="AA_adenyl_dom"/>
</dbReference>
<dbReference type="PANTHER" id="PTHR45527:SF1">
    <property type="entry name" value="FATTY ACID SYNTHASE"/>
    <property type="match status" value="1"/>
</dbReference>
<dbReference type="Gene3D" id="1.10.1200.10">
    <property type="entry name" value="ACP-like"/>
    <property type="match status" value="1"/>
</dbReference>
<dbReference type="InterPro" id="IPR029058">
    <property type="entry name" value="AB_hydrolase_fold"/>
</dbReference>
<dbReference type="InterPro" id="IPR006162">
    <property type="entry name" value="Ppantetheine_attach_site"/>
</dbReference>
<dbReference type="FunFam" id="3.40.50.980:FF:000001">
    <property type="entry name" value="Non-ribosomal peptide synthetase"/>
    <property type="match status" value="1"/>
</dbReference>
<dbReference type="FunFam" id="3.40.50.980:FF:000002">
    <property type="entry name" value="Enterobactin synthetase component F"/>
    <property type="match status" value="1"/>
</dbReference>
<dbReference type="InterPro" id="IPR020806">
    <property type="entry name" value="PKS_PP-bd"/>
</dbReference>
<dbReference type="SMART" id="SM00824">
    <property type="entry name" value="PKS_TE"/>
    <property type="match status" value="1"/>
</dbReference>
<dbReference type="Gene3D" id="3.40.50.1820">
    <property type="entry name" value="alpha/beta hydrolase"/>
    <property type="match status" value="1"/>
</dbReference>
<evidence type="ECO:0000313" key="6">
    <source>
        <dbReference type="Proteomes" id="UP000031012"/>
    </source>
</evidence>
<dbReference type="Pfam" id="PF00975">
    <property type="entry name" value="Thioesterase"/>
    <property type="match status" value="1"/>
</dbReference>
<accession>A0A0B2UDK5</accession>
<dbReference type="NCBIfam" id="NF003417">
    <property type="entry name" value="PRK04813.1"/>
    <property type="match status" value="2"/>
</dbReference>
<dbReference type="InterPro" id="IPR036736">
    <property type="entry name" value="ACP-like_sf"/>
</dbReference>
<dbReference type="InterPro" id="IPR000873">
    <property type="entry name" value="AMP-dep_synth/lig_dom"/>
</dbReference>
<protein>
    <submittedName>
        <fullName evidence="5">Synthetase</fullName>
    </submittedName>
</protein>
<keyword evidence="3" id="KW-0597">Phosphoprotein</keyword>
<dbReference type="CDD" id="cd05930">
    <property type="entry name" value="A_NRPS"/>
    <property type="match status" value="1"/>
</dbReference>
<dbReference type="InterPro" id="IPR023213">
    <property type="entry name" value="CAT-like_dom_sf"/>
</dbReference>
<dbReference type="Pfam" id="PF00501">
    <property type="entry name" value="AMP-binding"/>
    <property type="match status" value="2"/>
</dbReference>
<dbReference type="PROSITE" id="PS00455">
    <property type="entry name" value="AMP_BINDING"/>
    <property type="match status" value="2"/>
</dbReference>
<keyword evidence="2" id="KW-0596">Phosphopantetheine</keyword>
<feature type="domain" description="Carrier" evidence="4">
    <location>
        <begin position="997"/>
        <end position="1071"/>
    </location>
</feature>
<dbReference type="SUPFAM" id="SSF52777">
    <property type="entry name" value="CoA-dependent acyltransferases"/>
    <property type="match status" value="4"/>
</dbReference>
<feature type="domain" description="Carrier" evidence="4">
    <location>
        <begin position="2046"/>
        <end position="2122"/>
    </location>
</feature>
<dbReference type="PROSITE" id="PS00012">
    <property type="entry name" value="PHOSPHOPANTETHEINE"/>
    <property type="match status" value="1"/>
</dbReference>
<evidence type="ECO:0000259" key="4">
    <source>
        <dbReference type="PROSITE" id="PS50075"/>
    </source>
</evidence>
<evidence type="ECO:0000256" key="3">
    <source>
        <dbReference type="ARBA" id="ARBA00022553"/>
    </source>
</evidence>
<dbReference type="SUPFAM" id="SSF47336">
    <property type="entry name" value="ACP-like"/>
    <property type="match status" value="2"/>
</dbReference>
<dbReference type="InterPro" id="IPR001031">
    <property type="entry name" value="Thioesterase"/>
</dbReference>
<dbReference type="FunFam" id="3.40.50.12780:FF:000012">
    <property type="entry name" value="Non-ribosomal peptide synthetase"/>
    <property type="match status" value="1"/>
</dbReference>
<dbReference type="Gene3D" id="3.40.50.12780">
    <property type="entry name" value="N-terminal domain of ligase-like"/>
    <property type="match status" value="1"/>
</dbReference>
<dbReference type="SUPFAM" id="SSF56801">
    <property type="entry name" value="Acetyl-CoA synthetase-like"/>
    <property type="match status" value="2"/>
</dbReference>
<dbReference type="InterPro" id="IPR025110">
    <property type="entry name" value="AMP-bd_C"/>
</dbReference>
<dbReference type="PROSITE" id="PS50075">
    <property type="entry name" value="CARRIER"/>
    <property type="match status" value="2"/>
</dbReference>
<gene>
    <name evidence="5" type="ORF">DH17_12395</name>
</gene>
<dbReference type="InterPro" id="IPR001242">
    <property type="entry name" value="Condensation_dom"/>
</dbReference>
<comment type="caution">
    <text evidence="5">The sequence shown here is derived from an EMBL/GenBank/DDBJ whole genome shotgun (WGS) entry which is preliminary data.</text>
</comment>
<dbReference type="GO" id="GO:0043041">
    <property type="term" value="P:amino acid activation for nonribosomal peptide biosynthetic process"/>
    <property type="evidence" value="ECO:0007669"/>
    <property type="project" value="TreeGrafter"/>
</dbReference>
<name>A0A0B2UDK5_9GAMM</name>
<dbReference type="Gene3D" id="3.30.300.30">
    <property type="match status" value="2"/>
</dbReference>
<reference evidence="5 6" key="1">
    <citation type="submission" date="2014-03" db="EMBL/GenBank/DDBJ databases">
        <title>Genome sequence of the diesel-degrader and plant-growth promoter Acinetobacter oleivorans PF-1 isolated from the roots of poplar tree.</title>
        <authorList>
            <person name="Gkorezis P."/>
            <person name="van Hamme J."/>
            <person name="Rineau F."/>
            <person name="Vangronsveld J."/>
            <person name="Francetti A."/>
        </authorList>
    </citation>
    <scope>NUCLEOTIDE SEQUENCE [LARGE SCALE GENOMIC DNA]</scope>
    <source>
        <strain evidence="5 6">PF1</strain>
    </source>
</reference>
<evidence type="ECO:0000256" key="1">
    <source>
        <dbReference type="ARBA" id="ARBA00001957"/>
    </source>
</evidence>
<dbReference type="InterPro" id="IPR009081">
    <property type="entry name" value="PP-bd_ACP"/>
</dbReference>
<dbReference type="CDD" id="cd17646">
    <property type="entry name" value="A_NRPS_AB3403-like"/>
    <property type="match status" value="1"/>
</dbReference>
<dbReference type="FunFam" id="2.30.38.10:FF:000001">
    <property type="entry name" value="Non-ribosomal peptide synthetase PvdI"/>
    <property type="match status" value="1"/>
</dbReference>
<dbReference type="EMBL" id="JHQK01000004">
    <property type="protein sequence ID" value="KHN67463.1"/>
    <property type="molecule type" value="Genomic_DNA"/>
</dbReference>
<dbReference type="Proteomes" id="UP000031012">
    <property type="component" value="Unassembled WGS sequence"/>
</dbReference>
<dbReference type="NCBIfam" id="TIGR01733">
    <property type="entry name" value="AA-adenyl-dom"/>
    <property type="match status" value="2"/>
</dbReference>
<proteinExistence type="predicted"/>
<dbReference type="Pfam" id="PF00668">
    <property type="entry name" value="Condensation"/>
    <property type="match status" value="2"/>
</dbReference>
<dbReference type="GO" id="GO:0005737">
    <property type="term" value="C:cytoplasm"/>
    <property type="evidence" value="ECO:0007669"/>
    <property type="project" value="TreeGrafter"/>
</dbReference>
<comment type="cofactor">
    <cofactor evidence="1">
        <name>pantetheine 4'-phosphate</name>
        <dbReference type="ChEBI" id="CHEBI:47942"/>
    </cofactor>
</comment>
<dbReference type="Gene3D" id="3.40.50.980">
    <property type="match status" value="2"/>
</dbReference>
<evidence type="ECO:0000313" key="5">
    <source>
        <dbReference type="EMBL" id="KHN67463.1"/>
    </source>
</evidence>
<dbReference type="InterPro" id="IPR045851">
    <property type="entry name" value="AMP-bd_C_sf"/>
</dbReference>
<dbReference type="Gene3D" id="3.30.559.10">
    <property type="entry name" value="Chloramphenicol acetyltransferase-like domain"/>
    <property type="match status" value="2"/>
</dbReference>
<dbReference type="SMART" id="SM00823">
    <property type="entry name" value="PKS_PP"/>
    <property type="match status" value="2"/>
</dbReference>
<dbReference type="GO" id="GO:0044550">
    <property type="term" value="P:secondary metabolite biosynthetic process"/>
    <property type="evidence" value="ECO:0007669"/>
    <property type="project" value="UniProtKB-ARBA"/>
</dbReference>
<dbReference type="GO" id="GO:0031177">
    <property type="term" value="F:phosphopantetheine binding"/>
    <property type="evidence" value="ECO:0007669"/>
    <property type="project" value="InterPro"/>
</dbReference>
<dbReference type="SUPFAM" id="SSF53474">
    <property type="entry name" value="alpha/beta-Hydrolases"/>
    <property type="match status" value="1"/>
</dbReference>
<dbReference type="Gene3D" id="2.30.38.10">
    <property type="entry name" value="Luciferase, Domain 3"/>
    <property type="match status" value="1"/>
</dbReference>